<dbReference type="InterPro" id="IPR008972">
    <property type="entry name" value="Cupredoxin"/>
</dbReference>
<reference evidence="1" key="1">
    <citation type="submission" date="2022-07" db="EMBL/GenBank/DDBJ databases">
        <title>Alkalimarinus sp. nov., isolated from gut of a Alitta virens.</title>
        <authorList>
            <person name="Yang A.I."/>
            <person name="Shin N.-R."/>
        </authorList>
    </citation>
    <scope>NUCLEOTIDE SEQUENCE</scope>
    <source>
        <strain evidence="1">FA028</strain>
    </source>
</reference>
<evidence type="ECO:0000313" key="2">
    <source>
        <dbReference type="Proteomes" id="UP001164472"/>
    </source>
</evidence>
<evidence type="ECO:0000313" key="1">
    <source>
        <dbReference type="EMBL" id="UZW74279.1"/>
    </source>
</evidence>
<dbReference type="InterPro" id="IPR034242">
    <property type="entry name" value="MauL"/>
</dbReference>
<dbReference type="Gene3D" id="2.60.40.420">
    <property type="entry name" value="Cupredoxins - blue copper proteins"/>
    <property type="match status" value="1"/>
</dbReference>
<gene>
    <name evidence="1" type="ORF">NNL22_14810</name>
</gene>
<dbReference type="EMBL" id="CP101527">
    <property type="protein sequence ID" value="UZW74279.1"/>
    <property type="molecule type" value="Genomic_DNA"/>
</dbReference>
<dbReference type="Proteomes" id="UP001164472">
    <property type="component" value="Chromosome"/>
</dbReference>
<keyword evidence="2" id="KW-1185">Reference proteome</keyword>
<organism evidence="1 2">
    <name type="scientific">Alkalimarinus sediminis</name>
    <dbReference type="NCBI Taxonomy" id="1632866"/>
    <lineage>
        <taxon>Bacteria</taxon>
        <taxon>Pseudomonadati</taxon>
        <taxon>Pseudomonadota</taxon>
        <taxon>Gammaproteobacteria</taxon>
        <taxon>Alteromonadales</taxon>
        <taxon>Alteromonadaceae</taxon>
        <taxon>Alkalimarinus</taxon>
    </lineage>
</organism>
<name>A0A9E8HR66_9ALTE</name>
<proteinExistence type="predicted"/>
<dbReference type="AlphaFoldDB" id="A0A9E8HR66"/>
<dbReference type="RefSeq" id="WP_251811120.1">
    <property type="nucleotide sequence ID" value="NZ_CP101527.1"/>
</dbReference>
<dbReference type="SUPFAM" id="SSF49503">
    <property type="entry name" value="Cupredoxins"/>
    <property type="match status" value="1"/>
</dbReference>
<accession>A0A9E8HR66</accession>
<dbReference type="CDD" id="cd04221">
    <property type="entry name" value="MauL"/>
    <property type="match status" value="1"/>
</dbReference>
<sequence length="193" mass="21960">MTDQNGKPVQGAVIEFTGVDVDPLRNHEKQIAVMDQVNKRFVPELLVINANDDVNFPNSDNIRHHVYSFSPAKPFELKLYSGQPKAPLLFDKPGIVVLGCNIHDSMVGYIYVAESEYAEITNEKGLVSVNPSVRYQGIRVWHPNQSSGHMTINRFRRDNLKPSHENKQVLTIELSLQPPEPRDTFQNVFKHDQ</sequence>
<protein>
    <submittedName>
        <fullName evidence="1">Methylamine utilization protein</fullName>
    </submittedName>
</protein>
<dbReference type="KEGG" id="asem:NNL22_14810"/>